<comment type="subcellular location">
    <subcellularLocation>
        <location evidence="1">Cell membrane</location>
        <topology evidence="1">Multi-pass membrane protein</topology>
    </subcellularLocation>
</comment>
<feature type="transmembrane region" description="Helical" evidence="8">
    <location>
        <begin position="466"/>
        <end position="484"/>
    </location>
</feature>
<evidence type="ECO:0000256" key="3">
    <source>
        <dbReference type="ARBA" id="ARBA00022676"/>
    </source>
</evidence>
<dbReference type="Pfam" id="PF13231">
    <property type="entry name" value="PMT_2"/>
    <property type="match status" value="1"/>
</dbReference>
<dbReference type="GO" id="GO:0005886">
    <property type="term" value="C:plasma membrane"/>
    <property type="evidence" value="ECO:0007669"/>
    <property type="project" value="UniProtKB-SubCell"/>
</dbReference>
<feature type="transmembrane region" description="Helical" evidence="8">
    <location>
        <begin position="120"/>
        <end position="140"/>
    </location>
</feature>
<feature type="transmembrane region" description="Helical" evidence="8">
    <location>
        <begin position="292"/>
        <end position="308"/>
    </location>
</feature>
<evidence type="ECO:0000313" key="10">
    <source>
        <dbReference type="EMBL" id="BAL58277.1"/>
    </source>
</evidence>
<keyword evidence="5 8" id="KW-0812">Transmembrane</keyword>
<keyword evidence="3" id="KW-0328">Glycosyltransferase</keyword>
<feature type="transmembrane region" description="Helical" evidence="8">
    <location>
        <begin position="188"/>
        <end position="205"/>
    </location>
</feature>
<organism evidence="10">
    <name type="scientific">uncultured Chloroflexota bacterium</name>
    <dbReference type="NCBI Taxonomy" id="166587"/>
    <lineage>
        <taxon>Bacteria</taxon>
        <taxon>Bacillati</taxon>
        <taxon>Chloroflexota</taxon>
        <taxon>environmental samples</taxon>
    </lineage>
</organism>
<gene>
    <name evidence="10" type="ORF">HGMM_F55G01C05</name>
</gene>
<dbReference type="AlphaFoldDB" id="H5SQ41"/>
<feature type="transmembrane region" description="Helical" evidence="8">
    <location>
        <begin position="385"/>
        <end position="407"/>
    </location>
</feature>
<feature type="transmembrane region" description="Helical" evidence="8">
    <location>
        <begin position="72"/>
        <end position="91"/>
    </location>
</feature>
<evidence type="ECO:0000259" key="9">
    <source>
        <dbReference type="Pfam" id="PF13231"/>
    </source>
</evidence>
<feature type="transmembrane region" description="Helical" evidence="8">
    <location>
        <begin position="255"/>
        <end position="280"/>
    </location>
</feature>
<reference evidence="10" key="1">
    <citation type="journal article" date="2005" name="Environ. Microbiol.">
        <title>Genetic and functional properties of uncultivated thermophilic crenarchaeotes from a subsurface gold mine as revealed by analysis of genome fragments.</title>
        <authorList>
            <person name="Nunoura T."/>
            <person name="Hirayama H."/>
            <person name="Takami H."/>
            <person name="Oida H."/>
            <person name="Nishi S."/>
            <person name="Shimamura S."/>
            <person name="Suzuki Y."/>
            <person name="Inagaki F."/>
            <person name="Takai K."/>
            <person name="Nealson K.H."/>
            <person name="Horikoshi K."/>
        </authorList>
    </citation>
    <scope>NUCLEOTIDE SEQUENCE</scope>
</reference>
<protein>
    <submittedName>
        <fullName evidence="10">Hypothetical conserved protein</fullName>
    </submittedName>
</protein>
<keyword evidence="6 8" id="KW-1133">Transmembrane helix</keyword>
<name>H5SQ41_9CHLR</name>
<evidence type="ECO:0000256" key="1">
    <source>
        <dbReference type="ARBA" id="ARBA00004651"/>
    </source>
</evidence>
<feature type="transmembrane region" description="Helical" evidence="8">
    <location>
        <begin position="49"/>
        <end position="66"/>
    </location>
</feature>
<evidence type="ECO:0000256" key="6">
    <source>
        <dbReference type="ARBA" id="ARBA00022989"/>
    </source>
</evidence>
<dbReference type="EMBL" id="AP011799">
    <property type="protein sequence ID" value="BAL58277.1"/>
    <property type="molecule type" value="Genomic_DNA"/>
</dbReference>
<accession>H5SQ41</accession>
<dbReference type="InterPro" id="IPR050297">
    <property type="entry name" value="LipidA_mod_glycosyltrf_83"/>
</dbReference>
<dbReference type="PANTHER" id="PTHR33908:SF11">
    <property type="entry name" value="MEMBRANE PROTEIN"/>
    <property type="match status" value="1"/>
</dbReference>
<proteinExistence type="predicted"/>
<feature type="transmembrane region" description="Helical" evidence="8">
    <location>
        <begin position="314"/>
        <end position="331"/>
    </location>
</feature>
<feature type="transmembrane region" description="Helical" evidence="8">
    <location>
        <begin position="496"/>
        <end position="514"/>
    </location>
</feature>
<dbReference type="PANTHER" id="PTHR33908">
    <property type="entry name" value="MANNOSYLTRANSFERASE YKCB-RELATED"/>
    <property type="match status" value="1"/>
</dbReference>
<keyword evidence="2" id="KW-1003">Cell membrane</keyword>
<evidence type="ECO:0000256" key="2">
    <source>
        <dbReference type="ARBA" id="ARBA00022475"/>
    </source>
</evidence>
<keyword evidence="7 8" id="KW-0472">Membrane</keyword>
<feature type="transmembrane region" description="Helical" evidence="8">
    <location>
        <begin position="146"/>
        <end position="167"/>
    </location>
</feature>
<reference evidence="10" key="2">
    <citation type="journal article" date="2012" name="PLoS ONE">
        <title>A Deeply Branching Thermophilic Bacterium with an Ancient Acetyl-CoA Pathway Dominates a Subsurface Ecosystem.</title>
        <authorList>
            <person name="Takami H."/>
            <person name="Noguchi H."/>
            <person name="Takaki Y."/>
            <person name="Uchiyama I."/>
            <person name="Toyoda A."/>
            <person name="Nishi S."/>
            <person name="Chee G.-J."/>
            <person name="Arai W."/>
            <person name="Nunoura T."/>
            <person name="Itoh T."/>
            <person name="Hattori M."/>
            <person name="Takai K."/>
        </authorList>
    </citation>
    <scope>NUCLEOTIDE SEQUENCE</scope>
</reference>
<evidence type="ECO:0000256" key="8">
    <source>
        <dbReference type="SAM" id="Phobius"/>
    </source>
</evidence>
<dbReference type="InterPro" id="IPR038731">
    <property type="entry name" value="RgtA/B/C-like"/>
</dbReference>
<feature type="transmembrane region" description="Helical" evidence="8">
    <location>
        <begin position="526"/>
        <end position="543"/>
    </location>
</feature>
<evidence type="ECO:0000256" key="7">
    <source>
        <dbReference type="ARBA" id="ARBA00023136"/>
    </source>
</evidence>
<keyword evidence="4" id="KW-0808">Transferase</keyword>
<sequence length="693" mass="79371">MQENPEPSLLDYLKARFLPRRRAVRVSLSQEAQGPSAEVEAPAQVRRGWFWLLLPVLYGLLAQWFLETDRGDLPLGTLMLYAMALVSYAFLLRKEAHLFEVPVVQVTPPPDALTFRPRPLFLALLFAILAFLTFGGNRFTPLNLSLWGLSLLFYFGALWQWSGWEGVDRLRAWLAAPEWKFSLRREHILLLLALGVAVFFRLYRLDTVPAEPFSDHAEKLLDIYDVTQGEWSIFFPRNTGREGLQMYWTLLVARLFGTGLSFLSLKLGTALLGVFTLPYLYLLGREIGNSRVGLLAMFLGGIAFWPNIISRIGLRFPLYPLFTAITLYYLLRGLRRASRNDFLLSGLFLGLGLHGYTPFRIVPFLVVVTIGLYHLHVRQQEMRRMAWLGLILIALASLLIFLPLLRYALENPQMFSYRAFSRLTSQDVAIPGFWLWVFLQNVWRALLMFHWDDGNIWVVSVPHRPALDLVGGVFFLFGLVFLLWRYGRQRAWQDLFLLLAIPILQLPSTLSLAFPDENPAPNRAGGAYIVVFLIVALGLDVFLRCLENQGWKRLAQGMSAILLLLALGQNYSLTFQTFDQQYRLGTWNSSEMGAALKQFFLLGGSPESAWIIPYPYWVDTRLPGVWAGIPNRDFALWPDQLEQSLAVPPPKLFIYYPDDQGSAETLRRLYPQALVHRFSSSIQGHDFYLFYVP</sequence>
<evidence type="ECO:0000256" key="5">
    <source>
        <dbReference type="ARBA" id="ARBA00022692"/>
    </source>
</evidence>
<dbReference type="GO" id="GO:0009103">
    <property type="term" value="P:lipopolysaccharide biosynthetic process"/>
    <property type="evidence" value="ECO:0007669"/>
    <property type="project" value="UniProtKB-ARBA"/>
</dbReference>
<dbReference type="GO" id="GO:0016763">
    <property type="term" value="F:pentosyltransferase activity"/>
    <property type="evidence" value="ECO:0007669"/>
    <property type="project" value="TreeGrafter"/>
</dbReference>
<feature type="transmembrane region" description="Helical" evidence="8">
    <location>
        <begin position="343"/>
        <end position="373"/>
    </location>
</feature>
<evidence type="ECO:0000256" key="4">
    <source>
        <dbReference type="ARBA" id="ARBA00022679"/>
    </source>
</evidence>
<feature type="domain" description="Glycosyltransferase RgtA/B/C/D-like" evidence="9">
    <location>
        <begin position="249"/>
        <end position="398"/>
    </location>
</feature>